<dbReference type="EMBL" id="ML220140">
    <property type="protein sequence ID" value="TGZ78532.1"/>
    <property type="molecule type" value="Genomic_DNA"/>
</dbReference>
<evidence type="ECO:0000313" key="3">
    <source>
        <dbReference type="Proteomes" id="UP000298138"/>
    </source>
</evidence>
<dbReference type="InParanoid" id="A0A4S2MN72"/>
<evidence type="ECO:0000313" key="2">
    <source>
        <dbReference type="EMBL" id="TGZ78532.1"/>
    </source>
</evidence>
<dbReference type="Proteomes" id="UP000298138">
    <property type="component" value="Unassembled WGS sequence"/>
</dbReference>
<keyword evidence="3" id="KW-1185">Reference proteome</keyword>
<feature type="region of interest" description="Disordered" evidence="1">
    <location>
        <begin position="28"/>
        <end position="50"/>
    </location>
</feature>
<reference evidence="2 3" key="1">
    <citation type="submission" date="2019-04" db="EMBL/GenBank/DDBJ databases">
        <title>Comparative genomics and transcriptomics to analyze fruiting body development in filamentous ascomycetes.</title>
        <authorList>
            <consortium name="DOE Joint Genome Institute"/>
            <person name="Lutkenhaus R."/>
            <person name="Traeger S."/>
            <person name="Breuer J."/>
            <person name="Kuo A."/>
            <person name="Lipzen A."/>
            <person name="Pangilinan J."/>
            <person name="Dilworth D."/>
            <person name="Sandor L."/>
            <person name="Poggeler S."/>
            <person name="Barry K."/>
            <person name="Grigoriev I.V."/>
            <person name="Nowrousian M."/>
        </authorList>
    </citation>
    <scope>NUCLEOTIDE SEQUENCE [LARGE SCALE GENOMIC DNA]</scope>
    <source>
        <strain evidence="2 3">CBS 389.68</strain>
    </source>
</reference>
<name>A0A4S2MN72_9PEZI</name>
<evidence type="ECO:0000256" key="1">
    <source>
        <dbReference type="SAM" id="MobiDB-lite"/>
    </source>
</evidence>
<organism evidence="2 3">
    <name type="scientific">Ascodesmis nigricans</name>
    <dbReference type="NCBI Taxonomy" id="341454"/>
    <lineage>
        <taxon>Eukaryota</taxon>
        <taxon>Fungi</taxon>
        <taxon>Dikarya</taxon>
        <taxon>Ascomycota</taxon>
        <taxon>Pezizomycotina</taxon>
        <taxon>Pezizomycetes</taxon>
        <taxon>Pezizales</taxon>
        <taxon>Ascodesmidaceae</taxon>
        <taxon>Ascodesmis</taxon>
    </lineage>
</organism>
<gene>
    <name evidence="2" type="ORF">EX30DRAFT_134958</name>
</gene>
<accession>A0A4S2MN72</accession>
<protein>
    <submittedName>
        <fullName evidence="2">Uncharacterized protein</fullName>
    </submittedName>
</protein>
<dbReference type="AlphaFoldDB" id="A0A4S2MN72"/>
<sequence length="183" mass="21099">MHPHASEQISISHHTHRKRTLLLRVDVDGETHERKQARSQGENRKIETKRENAAKQDLVFVSPKKKNKPLGFFSSLSVSQPQHGEIPVLRPMEDHEYVILSDIMPPPNSVPASPDFFSLYRYHIPCLQDGWRSCLTAASTAALPAALSPRLRYMLPNAVSMFQQHRSEIWHWLRSHSLSSWHR</sequence>
<proteinExistence type="predicted"/>